<dbReference type="InterPro" id="IPR051274">
    <property type="entry name" value="3-5_Exoribonuclease"/>
</dbReference>
<dbReference type="InterPro" id="IPR013520">
    <property type="entry name" value="Ribonucl_H"/>
</dbReference>
<proteinExistence type="predicted"/>
<keyword evidence="2" id="KW-0378">Hydrolase</keyword>
<dbReference type="EMBL" id="CAJNOH010000031">
    <property type="protein sequence ID" value="CAF0784256.1"/>
    <property type="molecule type" value="Genomic_DNA"/>
</dbReference>
<evidence type="ECO:0000313" key="5">
    <source>
        <dbReference type="EMBL" id="CAF0784256.1"/>
    </source>
</evidence>
<evidence type="ECO:0000313" key="6">
    <source>
        <dbReference type="EMBL" id="CAF0879585.1"/>
    </source>
</evidence>
<dbReference type="Proteomes" id="UP000663870">
    <property type="component" value="Unassembled WGS sequence"/>
</dbReference>
<keyword evidence="3" id="KW-0269">Exonuclease</keyword>
<dbReference type="SMART" id="SM00479">
    <property type="entry name" value="EXOIII"/>
    <property type="match status" value="1"/>
</dbReference>
<dbReference type="Pfam" id="PF00929">
    <property type="entry name" value="RNase_T"/>
    <property type="match status" value="1"/>
</dbReference>
<gene>
    <name evidence="6" type="ORF">JXQ802_LOCUS8085</name>
    <name evidence="5" type="ORF">PYM288_LOCUS3786</name>
</gene>
<dbReference type="SUPFAM" id="SSF53098">
    <property type="entry name" value="Ribonuclease H-like"/>
    <property type="match status" value="1"/>
</dbReference>
<dbReference type="AlphaFoldDB" id="A0A813RQQ6"/>
<protein>
    <recommendedName>
        <fullName evidence="4">Exonuclease domain-containing protein</fullName>
    </recommendedName>
</protein>
<dbReference type="PANTHER" id="PTHR23044">
    <property type="entry name" value="3'-5' EXONUCLEASE ERI1-RELATED"/>
    <property type="match status" value="1"/>
</dbReference>
<dbReference type="InterPro" id="IPR036397">
    <property type="entry name" value="RNaseH_sf"/>
</dbReference>
<dbReference type="GO" id="GO:0003676">
    <property type="term" value="F:nucleic acid binding"/>
    <property type="evidence" value="ECO:0007669"/>
    <property type="project" value="InterPro"/>
</dbReference>
<evidence type="ECO:0000313" key="8">
    <source>
        <dbReference type="Proteomes" id="UP000663870"/>
    </source>
</evidence>
<dbReference type="Proteomes" id="UP000663854">
    <property type="component" value="Unassembled WGS sequence"/>
</dbReference>
<evidence type="ECO:0000256" key="1">
    <source>
        <dbReference type="ARBA" id="ARBA00022722"/>
    </source>
</evidence>
<sequence length="208" mass="24423">MASSSNNSIKQQNYDYFLVLDFEATCDEERKIYPIEIIEFPVLKINARTFECESIFHTYVTPTINPQLTKFCIDLTGITQDMITNQPKFDDVLQNFHLWLNNEKLLESNTKFIFVTCGDWDLYTMLPSQCNYFKLSCAEYFNRWINIKKSFKQATGKFARDGMMGMLKDLNIQHIGRHHSGIDDCKNIAEILKQLAKHGYIFEENRKK</sequence>
<dbReference type="InterPro" id="IPR047201">
    <property type="entry name" value="ERI-1_3'hExo-like"/>
</dbReference>
<dbReference type="CDD" id="cd06133">
    <property type="entry name" value="ERI-1_3'hExo_like"/>
    <property type="match status" value="1"/>
</dbReference>
<accession>A0A813RQQ6</accession>
<comment type="caution">
    <text evidence="5">The sequence shown here is derived from an EMBL/GenBank/DDBJ whole genome shotgun (WGS) entry which is preliminary data.</text>
</comment>
<evidence type="ECO:0000256" key="2">
    <source>
        <dbReference type="ARBA" id="ARBA00022801"/>
    </source>
</evidence>
<dbReference type="Gene3D" id="3.30.420.10">
    <property type="entry name" value="Ribonuclease H-like superfamily/Ribonuclease H"/>
    <property type="match status" value="1"/>
</dbReference>
<dbReference type="GO" id="GO:0000175">
    <property type="term" value="F:3'-5'-RNA exonuclease activity"/>
    <property type="evidence" value="ECO:0007669"/>
    <property type="project" value="InterPro"/>
</dbReference>
<feature type="domain" description="Exonuclease" evidence="4">
    <location>
        <begin position="16"/>
        <end position="201"/>
    </location>
</feature>
<keyword evidence="8" id="KW-1185">Reference proteome</keyword>
<dbReference type="EMBL" id="CAJNOL010000140">
    <property type="protein sequence ID" value="CAF0879585.1"/>
    <property type="molecule type" value="Genomic_DNA"/>
</dbReference>
<dbReference type="PANTHER" id="PTHR23044:SF61">
    <property type="entry name" value="3'-5' EXORIBONUCLEASE 1-RELATED"/>
    <property type="match status" value="1"/>
</dbReference>
<evidence type="ECO:0000256" key="3">
    <source>
        <dbReference type="ARBA" id="ARBA00022839"/>
    </source>
</evidence>
<reference evidence="5" key="1">
    <citation type="submission" date="2021-02" db="EMBL/GenBank/DDBJ databases">
        <authorList>
            <person name="Nowell W R."/>
        </authorList>
    </citation>
    <scope>NUCLEOTIDE SEQUENCE</scope>
</reference>
<evidence type="ECO:0000313" key="7">
    <source>
        <dbReference type="Proteomes" id="UP000663854"/>
    </source>
</evidence>
<name>A0A813RQQ6_9BILA</name>
<evidence type="ECO:0000259" key="4">
    <source>
        <dbReference type="SMART" id="SM00479"/>
    </source>
</evidence>
<organism evidence="5 7">
    <name type="scientific">Rotaria sordida</name>
    <dbReference type="NCBI Taxonomy" id="392033"/>
    <lineage>
        <taxon>Eukaryota</taxon>
        <taxon>Metazoa</taxon>
        <taxon>Spiralia</taxon>
        <taxon>Gnathifera</taxon>
        <taxon>Rotifera</taxon>
        <taxon>Eurotatoria</taxon>
        <taxon>Bdelloidea</taxon>
        <taxon>Philodinida</taxon>
        <taxon>Philodinidae</taxon>
        <taxon>Rotaria</taxon>
    </lineage>
</organism>
<keyword evidence="1" id="KW-0540">Nuclease</keyword>
<dbReference type="InterPro" id="IPR012337">
    <property type="entry name" value="RNaseH-like_sf"/>
</dbReference>